<dbReference type="InterPro" id="IPR000182">
    <property type="entry name" value="GNAT_dom"/>
</dbReference>
<dbReference type="Pfam" id="PF13302">
    <property type="entry name" value="Acetyltransf_3"/>
    <property type="match status" value="1"/>
</dbReference>
<dbReference type="OrthoDB" id="6293260at2"/>
<organism evidence="2 3">
    <name type="scientific">Lutimaribacter pacificus</name>
    <dbReference type="NCBI Taxonomy" id="391948"/>
    <lineage>
        <taxon>Bacteria</taxon>
        <taxon>Pseudomonadati</taxon>
        <taxon>Pseudomonadota</taxon>
        <taxon>Alphaproteobacteria</taxon>
        <taxon>Rhodobacterales</taxon>
        <taxon>Roseobacteraceae</taxon>
        <taxon>Lutimaribacter</taxon>
    </lineage>
</organism>
<evidence type="ECO:0000313" key="2">
    <source>
        <dbReference type="EMBL" id="SHK30328.1"/>
    </source>
</evidence>
<dbReference type="RefSeq" id="WP_149788354.1">
    <property type="nucleotide sequence ID" value="NZ_FNIO01000004.1"/>
</dbReference>
<dbReference type="Gene3D" id="3.40.630.30">
    <property type="match status" value="1"/>
</dbReference>
<dbReference type="AlphaFoldDB" id="A0A1H0HW08"/>
<keyword evidence="2" id="KW-0808">Transferase</keyword>
<dbReference type="InterPro" id="IPR016181">
    <property type="entry name" value="Acyl_CoA_acyltransferase"/>
</dbReference>
<protein>
    <submittedName>
        <fullName evidence="2">Protein N-acetyltransferase, RimJ/RimL family</fullName>
    </submittedName>
</protein>
<evidence type="ECO:0000259" key="1">
    <source>
        <dbReference type="PROSITE" id="PS51186"/>
    </source>
</evidence>
<dbReference type="PANTHER" id="PTHR43792">
    <property type="entry name" value="GNAT FAMILY, PUTATIVE (AFU_ORTHOLOGUE AFUA_3G00765)-RELATED-RELATED"/>
    <property type="match status" value="1"/>
</dbReference>
<dbReference type="Proteomes" id="UP000324252">
    <property type="component" value="Unassembled WGS sequence"/>
</dbReference>
<feature type="domain" description="N-acetyltransferase" evidence="1">
    <location>
        <begin position="16"/>
        <end position="171"/>
    </location>
</feature>
<dbReference type="SUPFAM" id="SSF55729">
    <property type="entry name" value="Acyl-CoA N-acyltransferases (Nat)"/>
    <property type="match status" value="1"/>
</dbReference>
<gene>
    <name evidence="2" type="ORF">SAMN05444142_104257</name>
</gene>
<name>A0A1H0HW08_9RHOB</name>
<dbReference type="GO" id="GO:0016747">
    <property type="term" value="F:acyltransferase activity, transferring groups other than amino-acyl groups"/>
    <property type="evidence" value="ECO:0007669"/>
    <property type="project" value="InterPro"/>
</dbReference>
<sequence>MTRFAFDIPTLDAGPVTLRAPREGDLDALAGFMASERSQYVGGPASRADSWAIIARILGHWALRGYGFWYIAEKETDRAIGACGFINREGWDEPELGWQVWDGFEGRGIAHAAARTARAHGARHFGLNGVISYIVPQNTRSIALAQRLGATFEREGEVLGHKCHVYRHPRQDEAA</sequence>
<dbReference type="PANTHER" id="PTHR43792:SF1">
    <property type="entry name" value="N-ACETYLTRANSFERASE DOMAIN-CONTAINING PROTEIN"/>
    <property type="match status" value="1"/>
</dbReference>
<dbReference type="InterPro" id="IPR051531">
    <property type="entry name" value="N-acetyltransferase"/>
</dbReference>
<keyword evidence="3" id="KW-1185">Reference proteome</keyword>
<accession>A0A1H0HW08</accession>
<dbReference type="EMBL" id="FQZZ01000004">
    <property type="protein sequence ID" value="SHK30328.1"/>
    <property type="molecule type" value="Genomic_DNA"/>
</dbReference>
<proteinExistence type="predicted"/>
<dbReference type="PROSITE" id="PS51186">
    <property type="entry name" value="GNAT"/>
    <property type="match status" value="1"/>
</dbReference>
<evidence type="ECO:0000313" key="3">
    <source>
        <dbReference type="Proteomes" id="UP000324252"/>
    </source>
</evidence>
<reference evidence="2 3" key="1">
    <citation type="submission" date="2016-11" db="EMBL/GenBank/DDBJ databases">
        <authorList>
            <person name="Varghese N."/>
            <person name="Submissions S."/>
        </authorList>
    </citation>
    <scope>NUCLEOTIDE SEQUENCE [LARGE SCALE GENOMIC DNA]</scope>
    <source>
        <strain evidence="2 3">DSM 29620</strain>
    </source>
</reference>